<dbReference type="AlphaFoldDB" id="C0EHU5"/>
<comment type="caution">
    <text evidence="1">The sequence shown here is derived from an EMBL/GenBank/DDBJ whole genome shotgun (WGS) entry which is preliminary data.</text>
</comment>
<protein>
    <submittedName>
        <fullName evidence="1">Uncharacterized protein</fullName>
    </submittedName>
</protein>
<reference evidence="1 2" key="2">
    <citation type="submission" date="2009-02" db="EMBL/GenBank/DDBJ databases">
        <title>Draft genome sequence of Clostridium methylpentosum (DSM 5476).</title>
        <authorList>
            <person name="Sudarsanam P."/>
            <person name="Ley R."/>
            <person name="Guruge J."/>
            <person name="Turnbaugh P.J."/>
            <person name="Mahowald M."/>
            <person name="Liep D."/>
            <person name="Gordon J."/>
        </authorList>
    </citation>
    <scope>NUCLEOTIDE SEQUENCE [LARGE SCALE GENOMIC DNA]</scope>
    <source>
        <strain evidence="1 2">DSM 5476</strain>
    </source>
</reference>
<proteinExistence type="predicted"/>
<organism evidence="1 2">
    <name type="scientific">[Clostridium] methylpentosum DSM 5476</name>
    <dbReference type="NCBI Taxonomy" id="537013"/>
    <lineage>
        <taxon>Bacteria</taxon>
        <taxon>Bacillati</taxon>
        <taxon>Bacillota</taxon>
        <taxon>Clostridia</taxon>
        <taxon>Eubacteriales</taxon>
        <taxon>Oscillospiraceae</taxon>
        <taxon>Oscillospiraceae incertae sedis</taxon>
    </lineage>
</organism>
<dbReference type="HOGENOM" id="CLU_2394584_0_0_9"/>
<reference evidence="1 2" key="1">
    <citation type="submission" date="2009-01" db="EMBL/GenBank/DDBJ databases">
        <authorList>
            <person name="Fulton L."/>
            <person name="Clifton S."/>
            <person name="Fulton B."/>
            <person name="Xu J."/>
            <person name="Minx P."/>
            <person name="Pepin K.H."/>
            <person name="Johnson M."/>
            <person name="Bhonagiri V."/>
            <person name="Nash W.E."/>
            <person name="Mardis E.R."/>
            <person name="Wilson R.K."/>
        </authorList>
    </citation>
    <scope>NUCLEOTIDE SEQUENCE [LARGE SCALE GENOMIC DNA]</scope>
    <source>
        <strain evidence="1 2">DSM 5476</strain>
    </source>
</reference>
<sequence length="93" mass="10716">MICPKAWAIWGQCSDICCGYLTKAYHQNLPVLLRVGEKEQFTRNADLSGRGVVYFIQKPGGPPIWRPPGWKFGFVLLYFETEVFKKVSQRNFS</sequence>
<name>C0EHU5_9FIRM</name>
<accession>C0EHU5</accession>
<evidence type="ECO:0000313" key="1">
    <source>
        <dbReference type="EMBL" id="EEG28917.1"/>
    </source>
</evidence>
<dbReference type="EMBL" id="ACEC01000122">
    <property type="protein sequence ID" value="EEG28917.1"/>
    <property type="molecule type" value="Genomic_DNA"/>
</dbReference>
<dbReference type="Proteomes" id="UP000003340">
    <property type="component" value="Unassembled WGS sequence"/>
</dbReference>
<dbReference type="STRING" id="537013.CLOSTMETH_03440"/>
<keyword evidence="2" id="KW-1185">Reference proteome</keyword>
<evidence type="ECO:0000313" key="2">
    <source>
        <dbReference type="Proteomes" id="UP000003340"/>
    </source>
</evidence>
<gene>
    <name evidence="1" type="ORF">CLOSTMETH_03440</name>
</gene>